<proteinExistence type="predicted"/>
<protein>
    <submittedName>
        <fullName evidence="2">Uncharacterized protein</fullName>
    </submittedName>
</protein>
<reference evidence="2 3" key="1">
    <citation type="submission" date="2018-05" db="EMBL/GenBank/DDBJ databases">
        <title>Marinilabilia rubrum sp. nov., isolated from saltern sediment.</title>
        <authorList>
            <person name="Zhang R."/>
        </authorList>
    </citation>
    <scope>NUCLEOTIDE SEQUENCE [LARGE SCALE GENOMIC DNA]</scope>
    <source>
        <strain evidence="2 3">WTE16</strain>
    </source>
</reference>
<evidence type="ECO:0000313" key="2">
    <source>
        <dbReference type="EMBL" id="PWE00507.1"/>
    </source>
</evidence>
<name>A0A2U2BBU8_9BACT</name>
<comment type="caution">
    <text evidence="2">The sequence shown here is derived from an EMBL/GenBank/DDBJ whole genome shotgun (WGS) entry which is preliminary data.</text>
</comment>
<organism evidence="2 3">
    <name type="scientific">Marinilabilia rubra</name>
    <dbReference type="NCBI Taxonomy" id="2162893"/>
    <lineage>
        <taxon>Bacteria</taxon>
        <taxon>Pseudomonadati</taxon>
        <taxon>Bacteroidota</taxon>
        <taxon>Bacteroidia</taxon>
        <taxon>Marinilabiliales</taxon>
        <taxon>Marinilabiliaceae</taxon>
        <taxon>Marinilabilia</taxon>
    </lineage>
</organism>
<dbReference type="AlphaFoldDB" id="A0A2U2BBU8"/>
<evidence type="ECO:0000256" key="1">
    <source>
        <dbReference type="SAM" id="Phobius"/>
    </source>
</evidence>
<gene>
    <name evidence="2" type="ORF">DDZ16_06150</name>
</gene>
<keyword evidence="1" id="KW-0472">Membrane</keyword>
<keyword evidence="1" id="KW-1133">Transmembrane helix</keyword>
<sequence>MAITNDYFKPMKTKLAIVAVFFIIAGFGMIHGGSQAMERVAIGLMGSGIVYLLYLLLTSGKKKEE</sequence>
<feature type="transmembrane region" description="Helical" evidence="1">
    <location>
        <begin position="40"/>
        <end position="57"/>
    </location>
</feature>
<accession>A0A2U2BBU8</accession>
<feature type="transmembrane region" description="Helical" evidence="1">
    <location>
        <begin position="15"/>
        <end position="34"/>
    </location>
</feature>
<dbReference type="EMBL" id="QEWP01000003">
    <property type="protein sequence ID" value="PWE00507.1"/>
    <property type="molecule type" value="Genomic_DNA"/>
</dbReference>
<evidence type="ECO:0000313" key="3">
    <source>
        <dbReference type="Proteomes" id="UP000244956"/>
    </source>
</evidence>
<dbReference type="Proteomes" id="UP000244956">
    <property type="component" value="Unassembled WGS sequence"/>
</dbReference>
<keyword evidence="3" id="KW-1185">Reference proteome</keyword>
<keyword evidence="1" id="KW-0812">Transmembrane</keyword>